<proteinExistence type="predicted"/>
<evidence type="ECO:0000313" key="3">
    <source>
        <dbReference type="Proteomes" id="UP000311605"/>
    </source>
</evidence>
<accession>A0A5C4XPG7</accession>
<name>A0A5C4XPG7_9HYPH</name>
<evidence type="ECO:0000256" key="1">
    <source>
        <dbReference type="SAM" id="Phobius"/>
    </source>
</evidence>
<keyword evidence="1" id="KW-0812">Transmembrane</keyword>
<evidence type="ECO:0000313" key="2">
    <source>
        <dbReference type="EMBL" id="TNM65188.1"/>
    </source>
</evidence>
<feature type="transmembrane region" description="Helical" evidence="1">
    <location>
        <begin position="12"/>
        <end position="35"/>
    </location>
</feature>
<feature type="transmembrane region" description="Helical" evidence="1">
    <location>
        <begin position="176"/>
        <end position="194"/>
    </location>
</feature>
<sequence length="197" mass="22788">MSMETLPTHAEYFGHVRTIIGMVLALSLARLVNGLTRFVQHPGTIKVYPVHLGWVIFLLITIVHFWWYEFHLVSVPVWTFPLYGFLIFYTMVFAALTALLFPDQMTDYNGFEDYFEQRKRWFFGLLAFAALLDVGDTMVKGADYMHALGIEYPIRQAAFVIFSIVAMFITSRRGQLALVLAAILYQVSWIVRLYDIL</sequence>
<feature type="transmembrane region" description="Helical" evidence="1">
    <location>
        <begin position="80"/>
        <end position="101"/>
    </location>
</feature>
<keyword evidence="1" id="KW-1133">Transmembrane helix</keyword>
<organism evidence="2 3">
    <name type="scientific">Aliirhizobium smilacinae</name>
    <dbReference type="NCBI Taxonomy" id="1395944"/>
    <lineage>
        <taxon>Bacteria</taxon>
        <taxon>Pseudomonadati</taxon>
        <taxon>Pseudomonadota</taxon>
        <taxon>Alphaproteobacteria</taxon>
        <taxon>Hyphomicrobiales</taxon>
        <taxon>Rhizobiaceae</taxon>
        <taxon>Aliirhizobium</taxon>
    </lineage>
</organism>
<protein>
    <submittedName>
        <fullName evidence="2">Uncharacterized protein</fullName>
    </submittedName>
</protein>
<comment type="caution">
    <text evidence="2">The sequence shown here is derived from an EMBL/GenBank/DDBJ whole genome shotgun (WGS) entry which is preliminary data.</text>
</comment>
<feature type="transmembrane region" description="Helical" evidence="1">
    <location>
        <begin position="152"/>
        <end position="169"/>
    </location>
</feature>
<feature type="transmembrane region" description="Helical" evidence="1">
    <location>
        <begin position="121"/>
        <end position="140"/>
    </location>
</feature>
<feature type="transmembrane region" description="Helical" evidence="1">
    <location>
        <begin position="47"/>
        <end position="68"/>
    </location>
</feature>
<reference evidence="2 3" key="1">
    <citation type="submission" date="2019-06" db="EMBL/GenBank/DDBJ databases">
        <title>The draft genome of Rhizobium smilacinae PTYR-5.</title>
        <authorList>
            <person name="Liu L."/>
            <person name="Li L."/>
            <person name="Zhang X."/>
        </authorList>
    </citation>
    <scope>NUCLEOTIDE SEQUENCE [LARGE SCALE GENOMIC DNA]</scope>
    <source>
        <strain evidence="2 3">PTYR-5</strain>
    </source>
</reference>
<gene>
    <name evidence="2" type="ORF">FHP24_02545</name>
</gene>
<dbReference type="Proteomes" id="UP000311605">
    <property type="component" value="Unassembled WGS sequence"/>
</dbReference>
<keyword evidence="3" id="KW-1185">Reference proteome</keyword>
<dbReference type="OrthoDB" id="9803673at2"/>
<keyword evidence="1" id="KW-0472">Membrane</keyword>
<dbReference type="AlphaFoldDB" id="A0A5C4XPG7"/>
<dbReference type="EMBL" id="VDMN01000001">
    <property type="protein sequence ID" value="TNM65188.1"/>
    <property type="molecule type" value="Genomic_DNA"/>
</dbReference>